<sequence>MLSTHKLHFSYPRGPSFDLPDITLADQKHLLILGKSGVGKTTLLHLLGLLLRLNSGSITINGKELSVLGERQKGFVPR</sequence>
<dbReference type="Gene3D" id="3.40.50.300">
    <property type="entry name" value="P-loop containing nucleotide triphosphate hydrolases"/>
    <property type="match status" value="1"/>
</dbReference>
<dbReference type="GO" id="GO:0005524">
    <property type="term" value="F:ATP binding"/>
    <property type="evidence" value="ECO:0007669"/>
    <property type="project" value="UniProtKB-KW"/>
</dbReference>
<dbReference type="EMBL" id="VORO01000044">
    <property type="protein sequence ID" value="TXD86655.1"/>
    <property type="molecule type" value="Genomic_DNA"/>
</dbReference>
<dbReference type="Proteomes" id="UP000321578">
    <property type="component" value="Unassembled WGS sequence"/>
</dbReference>
<dbReference type="Pfam" id="PF00005">
    <property type="entry name" value="ABC_tran"/>
    <property type="match status" value="1"/>
</dbReference>
<accession>A0A5C6ZCD6</accession>
<proteinExistence type="predicted"/>
<comment type="caution">
    <text evidence="2">The sequence shown here is derived from an EMBL/GenBank/DDBJ whole genome shotgun (WGS) entry which is preliminary data.</text>
</comment>
<organism evidence="2 3">
    <name type="scientific">Subsaximicrobium wynnwilliamsii</name>
    <dbReference type="NCBI Taxonomy" id="291179"/>
    <lineage>
        <taxon>Bacteria</taxon>
        <taxon>Pseudomonadati</taxon>
        <taxon>Bacteroidota</taxon>
        <taxon>Flavobacteriia</taxon>
        <taxon>Flavobacteriales</taxon>
        <taxon>Flavobacteriaceae</taxon>
        <taxon>Subsaximicrobium</taxon>
    </lineage>
</organism>
<evidence type="ECO:0000259" key="1">
    <source>
        <dbReference type="Pfam" id="PF00005"/>
    </source>
</evidence>
<evidence type="ECO:0000313" key="2">
    <source>
        <dbReference type="EMBL" id="TXD86655.1"/>
    </source>
</evidence>
<dbReference type="InterPro" id="IPR027417">
    <property type="entry name" value="P-loop_NTPase"/>
</dbReference>
<keyword evidence="2" id="KW-0067">ATP-binding</keyword>
<dbReference type="SUPFAM" id="SSF52540">
    <property type="entry name" value="P-loop containing nucleoside triphosphate hydrolases"/>
    <property type="match status" value="1"/>
</dbReference>
<dbReference type="RefSeq" id="WP_147088419.1">
    <property type="nucleotide sequence ID" value="NZ_VORM01000043.1"/>
</dbReference>
<dbReference type="InterPro" id="IPR003439">
    <property type="entry name" value="ABC_transporter-like_ATP-bd"/>
</dbReference>
<name>A0A5C6ZCD6_9FLAO</name>
<dbReference type="OrthoDB" id="8905165at2"/>
<protein>
    <submittedName>
        <fullName evidence="2">ATP-binding cassette domain-containing protein</fullName>
    </submittedName>
</protein>
<evidence type="ECO:0000313" key="3">
    <source>
        <dbReference type="Proteomes" id="UP000321578"/>
    </source>
</evidence>
<dbReference type="AlphaFoldDB" id="A0A5C6ZCD6"/>
<keyword evidence="3" id="KW-1185">Reference proteome</keyword>
<gene>
    <name evidence="2" type="ORF">ESY86_19635</name>
</gene>
<reference evidence="2 3" key="1">
    <citation type="submission" date="2019-08" db="EMBL/GenBank/DDBJ databases">
        <title>Genomes of Subsaximicrobium wynnwilliamsii strains.</title>
        <authorList>
            <person name="Bowman J.P."/>
        </authorList>
    </citation>
    <scope>NUCLEOTIDE SEQUENCE [LARGE SCALE GENOMIC DNA]</scope>
    <source>
        <strain evidence="2 3">2-80-2</strain>
    </source>
</reference>
<dbReference type="GO" id="GO:0016887">
    <property type="term" value="F:ATP hydrolysis activity"/>
    <property type="evidence" value="ECO:0007669"/>
    <property type="project" value="InterPro"/>
</dbReference>
<feature type="domain" description="ABC transporter" evidence="1">
    <location>
        <begin position="22"/>
        <end position="67"/>
    </location>
</feature>
<keyword evidence="2" id="KW-0547">Nucleotide-binding</keyword>